<evidence type="ECO:0000313" key="2">
    <source>
        <dbReference type="Proteomes" id="UP000199701"/>
    </source>
</evidence>
<dbReference type="AlphaFoldDB" id="A0A1I0RDH6"/>
<name>A0A1I0RDH6_9FIRM</name>
<sequence length="384" mass="45406">MEFVPSISLLENKEDVMKTLRLFAEYMKVIDIMQISEKYVNKDGRECFAYNNKEFVCELISKDAMKLASFYNTHFSQKYFPELVIQNKMFYLGSFNDDYYESEYKSKDFHTNMGYFQSELFTIKDGKQTIEVCENGLICRDLEFNINKYFSLAELDGLLKRGYFITGISKNARQDITEWIDGFNDNMVYENLRVASTRQKLLNKYCRGYSSHLSVDHKHDVFTVAMCYKERLYKGKRCETEIEAACERFRLETESVHEDDWKYLFNIKNSHLNQRWELEKYIRGEITQLGLLRKTLEMVARNPYLVIRFNLSDLCRSMCINIQSFMVDERGYIVNHYGVSYSALADFYASGLLTGEELFNQYAVRSLEDLTNYKVYVEQDASDE</sequence>
<organism evidence="1 2">
    <name type="scientific">[Clostridium] fimetarium</name>
    <dbReference type="NCBI Taxonomy" id="99656"/>
    <lineage>
        <taxon>Bacteria</taxon>
        <taxon>Bacillati</taxon>
        <taxon>Bacillota</taxon>
        <taxon>Clostridia</taxon>
        <taxon>Lachnospirales</taxon>
        <taxon>Lachnospiraceae</taxon>
    </lineage>
</organism>
<dbReference type="Proteomes" id="UP000199701">
    <property type="component" value="Unassembled WGS sequence"/>
</dbReference>
<protein>
    <submittedName>
        <fullName evidence="1">Uncharacterized protein</fullName>
    </submittedName>
</protein>
<keyword evidence="2" id="KW-1185">Reference proteome</keyword>
<dbReference type="RefSeq" id="WP_092455881.1">
    <property type="nucleotide sequence ID" value="NZ_FOJI01000014.1"/>
</dbReference>
<evidence type="ECO:0000313" key="1">
    <source>
        <dbReference type="EMBL" id="SEW38789.1"/>
    </source>
</evidence>
<dbReference type="EMBL" id="FOJI01000014">
    <property type="protein sequence ID" value="SEW38789.1"/>
    <property type="molecule type" value="Genomic_DNA"/>
</dbReference>
<accession>A0A1I0RDH6</accession>
<reference evidence="1 2" key="1">
    <citation type="submission" date="2016-10" db="EMBL/GenBank/DDBJ databases">
        <authorList>
            <person name="de Groot N.N."/>
        </authorList>
    </citation>
    <scope>NUCLEOTIDE SEQUENCE [LARGE SCALE GENOMIC DNA]</scope>
    <source>
        <strain evidence="1 2">DSM 9179</strain>
    </source>
</reference>
<proteinExistence type="predicted"/>
<gene>
    <name evidence="1" type="ORF">SAMN05421659_11440</name>
</gene>